<keyword evidence="6" id="KW-1185">Reference proteome</keyword>
<reference evidence="5 6" key="1">
    <citation type="submission" date="2018-12" db="EMBL/GenBank/DDBJ databases">
        <authorList>
            <consortium name="Pathogen Informatics"/>
        </authorList>
    </citation>
    <scope>NUCLEOTIDE SEQUENCE [LARGE SCALE GENOMIC DNA]</scope>
    <source>
        <strain evidence="5 6">NCTC10296</strain>
    </source>
</reference>
<name>A0A448D741_9NEIS</name>
<proteinExistence type="predicted"/>
<dbReference type="InterPro" id="IPR050708">
    <property type="entry name" value="T6SS_VgrG/RHS"/>
</dbReference>
<accession>A0A448D741</accession>
<evidence type="ECO:0000259" key="4">
    <source>
        <dbReference type="Pfam" id="PF25023"/>
    </source>
</evidence>
<organism evidence="5 6">
    <name type="scientific">Neisseria canis</name>
    <dbReference type="NCBI Taxonomy" id="493"/>
    <lineage>
        <taxon>Bacteria</taxon>
        <taxon>Pseudomonadati</taxon>
        <taxon>Pseudomonadota</taxon>
        <taxon>Betaproteobacteria</taxon>
        <taxon>Neisseriales</taxon>
        <taxon>Neisseriaceae</taxon>
        <taxon>Neisseria</taxon>
    </lineage>
</organism>
<dbReference type="PANTHER" id="PTHR32305">
    <property type="match status" value="1"/>
</dbReference>
<dbReference type="InterPro" id="IPR001826">
    <property type="entry name" value="RHS"/>
</dbReference>
<protein>
    <submittedName>
        <fullName evidence="5">Cell wall-associated polypeptide CWBP200</fullName>
    </submittedName>
</protein>
<dbReference type="Proteomes" id="UP000279284">
    <property type="component" value="Chromosome"/>
</dbReference>
<dbReference type="EMBL" id="LR134313">
    <property type="protein sequence ID" value="VEF00431.1"/>
    <property type="molecule type" value="Genomic_DNA"/>
</dbReference>
<dbReference type="NCBIfam" id="TIGR03696">
    <property type="entry name" value="Rhs_assc_core"/>
    <property type="match status" value="1"/>
</dbReference>
<evidence type="ECO:0000313" key="6">
    <source>
        <dbReference type="Proteomes" id="UP000279284"/>
    </source>
</evidence>
<evidence type="ECO:0000313" key="5">
    <source>
        <dbReference type="EMBL" id="VEF00431.1"/>
    </source>
</evidence>
<evidence type="ECO:0000256" key="2">
    <source>
        <dbReference type="SAM" id="MobiDB-lite"/>
    </source>
</evidence>
<keyword evidence="1" id="KW-0677">Repeat</keyword>
<evidence type="ECO:0000259" key="3">
    <source>
        <dbReference type="Pfam" id="PF03527"/>
    </source>
</evidence>
<dbReference type="PANTHER" id="PTHR32305:SF15">
    <property type="entry name" value="PROTEIN RHSA-RELATED"/>
    <property type="match status" value="1"/>
</dbReference>
<feature type="domain" description="RHS protein conserved region" evidence="3">
    <location>
        <begin position="388"/>
        <end position="423"/>
    </location>
</feature>
<gene>
    <name evidence="5" type="primary">wapA_9</name>
    <name evidence="5" type="ORF">NCTC10296_00850</name>
</gene>
<feature type="region of interest" description="Disordered" evidence="2">
    <location>
        <begin position="1"/>
        <end position="21"/>
    </location>
</feature>
<evidence type="ECO:0000256" key="1">
    <source>
        <dbReference type="ARBA" id="ARBA00022737"/>
    </source>
</evidence>
<dbReference type="InterPro" id="IPR056823">
    <property type="entry name" value="TEN-like_YD-shell"/>
</dbReference>
<dbReference type="InterPro" id="IPR022385">
    <property type="entry name" value="Rhs_assc_core"/>
</dbReference>
<dbReference type="Pfam" id="PF03527">
    <property type="entry name" value="RHS"/>
    <property type="match status" value="1"/>
</dbReference>
<dbReference type="KEGG" id="nci:NCTC10296_00850"/>
<sequence>MEKTSRRIDGTPVPAEEGKHYSRTRFDYDPLTGNLVKARNRHSSVELVYDVLDRLVSETTVHNGQSAAVGYAYDPLGNRIQTVLPDGRSINCLYYGSGHLHQINLDGEVISDIERDRLHQEIRRTQGTLTSRYDYDPMGRLKHQTATANRTLQHNGKLNTLVGGAVRRSYRYDQAGNLIQTADQRSGVLDYVYDKLGRIESAVNKQTGRSEKFAFDPAHNILSDKVSDGFKDTQGLSEHLSDRHHIGRLKGRNIGKGNRLEAYNGIEYTYDALGNMIYRQLPNGESQLFQYDTENQLVLVEIKKPKGNTEIWEYAYDPFGRRLSKERKDKLAWTSTAPKRTHFVWDGTRLLQEYNYKGSYTYICTDQDSYEPLAQVFDNHKDQQQYLFYFHNNQIGTPHEMTDIHGNLLWYGSYSAWGFLTSEKRIYENVHQPFRLQNQYFDQEIGLHYNCFRYYEPDTGRFVNQDPVGLLGGDNFYFFAPNIQDWLDPLGLARARARPGTYGAERRTHTGGETNHVPAYDAYKGLDGAPSRHYGPAFHMDRADHRSMTTTGSSHRSVAYRAQQRSHIRVGRWDLAMEMDIRETKTKFGDKYDRRMRRMISEARRQRLLSRKQAARLRRIIGRCS</sequence>
<dbReference type="Gene3D" id="2.180.10.10">
    <property type="entry name" value="RHS repeat-associated core"/>
    <property type="match status" value="1"/>
</dbReference>
<feature type="domain" description="Teneurin-like YD-shell" evidence="4">
    <location>
        <begin position="41"/>
        <end position="214"/>
    </location>
</feature>
<dbReference type="Pfam" id="PF25023">
    <property type="entry name" value="TEN_YD-shell"/>
    <property type="match status" value="1"/>
</dbReference>
<dbReference type="AlphaFoldDB" id="A0A448D741"/>